<dbReference type="EC" id="3.4.24.-" evidence="11"/>
<evidence type="ECO:0000256" key="6">
    <source>
        <dbReference type="ARBA" id="ARBA00022801"/>
    </source>
</evidence>
<keyword evidence="6 11" id="KW-0378">Hydrolase</keyword>
<dbReference type="PROSITE" id="PS50106">
    <property type="entry name" value="PDZ"/>
    <property type="match status" value="1"/>
</dbReference>
<dbReference type="InterPro" id="IPR036034">
    <property type="entry name" value="PDZ_sf"/>
</dbReference>
<dbReference type="Pfam" id="PF02163">
    <property type="entry name" value="Peptidase_M50"/>
    <property type="match status" value="1"/>
</dbReference>
<feature type="transmembrane region" description="Helical" evidence="11">
    <location>
        <begin position="102"/>
        <end position="128"/>
    </location>
</feature>
<evidence type="ECO:0000256" key="4">
    <source>
        <dbReference type="ARBA" id="ARBA00022670"/>
    </source>
</evidence>
<organism evidence="13 14">
    <name type="scientific">Candidatus Palibaumannia cicadellinicola</name>
    <dbReference type="NCBI Taxonomy" id="186490"/>
    <lineage>
        <taxon>Bacteria</taxon>
        <taxon>Pseudomonadati</taxon>
        <taxon>Pseudomonadota</taxon>
        <taxon>Gammaproteobacteria</taxon>
        <taxon>Candidatus Palibaumannia</taxon>
    </lineage>
</organism>
<evidence type="ECO:0000256" key="7">
    <source>
        <dbReference type="ARBA" id="ARBA00022833"/>
    </source>
</evidence>
<evidence type="ECO:0000256" key="9">
    <source>
        <dbReference type="ARBA" id="ARBA00023049"/>
    </source>
</evidence>
<name>A0A088MYL2_9GAMM</name>
<dbReference type="SUPFAM" id="SSF50156">
    <property type="entry name" value="PDZ domain-like"/>
    <property type="match status" value="2"/>
</dbReference>
<evidence type="ECO:0000259" key="12">
    <source>
        <dbReference type="PROSITE" id="PS50106"/>
    </source>
</evidence>
<evidence type="ECO:0000256" key="10">
    <source>
        <dbReference type="ARBA" id="ARBA00023136"/>
    </source>
</evidence>
<comment type="subcellular location">
    <subcellularLocation>
        <location evidence="2">Membrane</location>
        <topology evidence="2">Multi-pass membrane protein</topology>
    </subcellularLocation>
</comment>
<comment type="similarity">
    <text evidence="3 11">Belongs to the peptidase M50B family.</text>
</comment>
<dbReference type="NCBIfam" id="TIGR00054">
    <property type="entry name" value="RIP metalloprotease RseP"/>
    <property type="match status" value="1"/>
</dbReference>
<feature type="transmembrane region" description="Helical" evidence="11">
    <location>
        <begin position="433"/>
        <end position="451"/>
    </location>
</feature>
<dbReference type="GO" id="GO:0016020">
    <property type="term" value="C:membrane"/>
    <property type="evidence" value="ECO:0007669"/>
    <property type="project" value="UniProtKB-SubCell"/>
</dbReference>
<accession>A0A088MYL2</accession>
<dbReference type="CDD" id="cd06163">
    <property type="entry name" value="S2P-M50_PDZ_RseP-like"/>
    <property type="match status" value="1"/>
</dbReference>
<evidence type="ECO:0000256" key="2">
    <source>
        <dbReference type="ARBA" id="ARBA00004141"/>
    </source>
</evidence>
<keyword evidence="5 11" id="KW-0812">Transmembrane</keyword>
<dbReference type="InterPro" id="IPR008915">
    <property type="entry name" value="Peptidase_M50"/>
</dbReference>
<dbReference type="KEGG" id="bcib:IM45_1179"/>
<keyword evidence="7 11" id="KW-0862">Zinc</keyword>
<evidence type="ECO:0000256" key="5">
    <source>
        <dbReference type="ARBA" id="ARBA00022692"/>
    </source>
</evidence>
<dbReference type="Proteomes" id="UP000067325">
    <property type="component" value="Chromosome"/>
</dbReference>
<dbReference type="InterPro" id="IPR004387">
    <property type="entry name" value="Pept_M50_Zn"/>
</dbReference>
<dbReference type="Pfam" id="PF17820">
    <property type="entry name" value="PDZ_6"/>
    <property type="match status" value="1"/>
</dbReference>
<dbReference type="SMART" id="SM00228">
    <property type="entry name" value="PDZ"/>
    <property type="match status" value="1"/>
</dbReference>
<keyword evidence="9 11" id="KW-0482">Metalloprotease</keyword>
<dbReference type="OrthoDB" id="9782003at2"/>
<dbReference type="PANTHER" id="PTHR42837:SF2">
    <property type="entry name" value="MEMBRANE METALLOPROTEASE ARASP2, CHLOROPLASTIC-RELATED"/>
    <property type="match status" value="1"/>
</dbReference>
<dbReference type="InterPro" id="IPR041489">
    <property type="entry name" value="PDZ_6"/>
</dbReference>
<keyword evidence="4 13" id="KW-0645">Protease</keyword>
<dbReference type="Gene3D" id="2.30.42.10">
    <property type="match status" value="2"/>
</dbReference>
<dbReference type="GO" id="GO:0004222">
    <property type="term" value="F:metalloendopeptidase activity"/>
    <property type="evidence" value="ECO:0007669"/>
    <property type="project" value="InterPro"/>
</dbReference>
<protein>
    <recommendedName>
        <fullName evidence="11">Zinc metalloprotease</fullName>
        <ecNumber evidence="11">3.4.24.-</ecNumber>
    </recommendedName>
</protein>
<reference evidence="13 14" key="1">
    <citation type="journal article" date="2014" name="MBio">
        <title>Differential genome evolution between companion symbionts in an insect-bacterial symbiosis.</title>
        <authorList>
            <person name="Bennett G.M."/>
            <person name="McCutcheon J.P."/>
            <person name="MacDonald B.R."/>
            <person name="Romanovicz D."/>
            <person name="Moran N.A."/>
        </authorList>
    </citation>
    <scope>NUCLEOTIDE SEQUENCE [LARGE SCALE GENOMIC DNA]</scope>
    <source>
        <strain evidence="13 14">BGSS</strain>
    </source>
</reference>
<gene>
    <name evidence="13" type="ORF">IM45_1179</name>
</gene>
<dbReference type="PANTHER" id="PTHR42837">
    <property type="entry name" value="REGULATOR OF SIGMA-E PROTEASE RSEP"/>
    <property type="match status" value="1"/>
</dbReference>
<dbReference type="RefSeq" id="WP_038499096.1">
    <property type="nucleotide sequence ID" value="NZ_CP008985.1"/>
</dbReference>
<evidence type="ECO:0000256" key="1">
    <source>
        <dbReference type="ARBA" id="ARBA00001947"/>
    </source>
</evidence>
<dbReference type="GO" id="GO:0046872">
    <property type="term" value="F:metal ion binding"/>
    <property type="evidence" value="ECO:0007669"/>
    <property type="project" value="UniProtKB-KW"/>
</dbReference>
<comment type="cofactor">
    <cofactor evidence="1 11">
        <name>Zn(2+)</name>
        <dbReference type="ChEBI" id="CHEBI:29105"/>
    </cofactor>
</comment>
<evidence type="ECO:0000256" key="3">
    <source>
        <dbReference type="ARBA" id="ARBA00007931"/>
    </source>
</evidence>
<feature type="transmembrane region" description="Helical" evidence="11">
    <location>
        <begin position="383"/>
        <end position="403"/>
    </location>
</feature>
<dbReference type="InterPro" id="IPR001478">
    <property type="entry name" value="PDZ"/>
</dbReference>
<dbReference type="NCBIfam" id="NF008046">
    <property type="entry name" value="PRK10779.1"/>
    <property type="match status" value="1"/>
</dbReference>
<evidence type="ECO:0000313" key="13">
    <source>
        <dbReference type="EMBL" id="AIN47455.1"/>
    </source>
</evidence>
<proteinExistence type="inferred from homology"/>
<dbReference type="eggNOG" id="COG0750">
    <property type="taxonomic scope" value="Bacteria"/>
</dbReference>
<dbReference type="AlphaFoldDB" id="A0A088MYL2"/>
<feature type="transmembrane region" description="Helical" evidence="11">
    <location>
        <begin position="6"/>
        <end position="29"/>
    </location>
</feature>
<feature type="domain" description="PDZ" evidence="12">
    <location>
        <begin position="231"/>
        <end position="297"/>
    </location>
</feature>
<dbReference type="GO" id="GO:0006508">
    <property type="term" value="P:proteolysis"/>
    <property type="evidence" value="ECO:0007669"/>
    <property type="project" value="UniProtKB-KW"/>
</dbReference>
<dbReference type="EMBL" id="CP008985">
    <property type="protein sequence ID" value="AIN47455.1"/>
    <property type="molecule type" value="Genomic_DNA"/>
</dbReference>
<sequence length="457" mass="50899">MLHFCLVIFVFIVSLGTLIIVHELGHFLVARSYGVTVERFSIGLGPVLWCWRDKYGTQFVISAILLGGYVKMLEKHVNIVPSKYLDNKFDETFNHKTISQRAIIITAGPAFNFIFTIIAYWIVLMIGIPSCRPIISSITPNSIVAQADISPIIAIKSVDNIEKPDWNSVRLPLLDKIGNNAIRIDVAKLGSMFFDRKTVDLHDLNLNAKYEDKDILLALGIIPCDLRIKPIIAQVQIGTAADKAGLQAGDKIVQVDGQWIREWEWFVMKVRDNPGRKLAVIIERQGSAMEIALIPDSKLVDQNQVKGFAGIIPQAINLSPKYQTILKLGPLPAFTQAVKNTWQLIRLTASIFSKLINGEIKLYTLRGPIAIAQNASKSAEYGLIYYIIFLALLSVNIGIMNLFPLPILDGGHLLLLVIEKLKGSPVSPIVQEFSYRISTILLVLLMGIAFFNDISRL</sequence>
<keyword evidence="8 11" id="KW-1133">Transmembrane helix</keyword>
<keyword evidence="10 11" id="KW-0472">Membrane</keyword>
<evidence type="ECO:0000256" key="8">
    <source>
        <dbReference type="ARBA" id="ARBA00022989"/>
    </source>
</evidence>
<keyword evidence="11" id="KW-0479">Metal-binding</keyword>
<evidence type="ECO:0000313" key="14">
    <source>
        <dbReference type="Proteomes" id="UP000067325"/>
    </source>
</evidence>
<evidence type="ECO:0000256" key="11">
    <source>
        <dbReference type="RuleBase" id="RU362031"/>
    </source>
</evidence>